<keyword evidence="5" id="KW-1185">Reference proteome</keyword>
<evidence type="ECO:0000313" key="4">
    <source>
        <dbReference type="EMBL" id="KRM63481.1"/>
    </source>
</evidence>
<keyword evidence="2" id="KW-0012">Acyltransferase</keyword>
<dbReference type="OrthoDB" id="5319888at2"/>
<name>A0A0R2AHQ4_9LACO</name>
<evidence type="ECO:0000256" key="1">
    <source>
        <dbReference type="ARBA" id="ARBA00022679"/>
    </source>
</evidence>
<comment type="caution">
    <text evidence="4">The sequence shown here is derived from an EMBL/GenBank/DDBJ whole genome shotgun (WGS) entry which is preliminary data.</text>
</comment>
<dbReference type="GO" id="GO:0016747">
    <property type="term" value="F:acyltransferase activity, transferring groups other than amino-acyl groups"/>
    <property type="evidence" value="ECO:0007669"/>
    <property type="project" value="InterPro"/>
</dbReference>
<proteinExistence type="predicted"/>
<accession>A0A0R2AHQ4</accession>
<dbReference type="Proteomes" id="UP000051008">
    <property type="component" value="Unassembled WGS sequence"/>
</dbReference>
<dbReference type="PANTHER" id="PTHR43877">
    <property type="entry name" value="AMINOALKYLPHOSPHONATE N-ACETYLTRANSFERASE-RELATED-RELATED"/>
    <property type="match status" value="1"/>
</dbReference>
<dbReference type="PANTHER" id="PTHR43877:SF2">
    <property type="entry name" value="AMINOALKYLPHOSPHONATE N-ACETYLTRANSFERASE-RELATED"/>
    <property type="match status" value="1"/>
</dbReference>
<dbReference type="Gene3D" id="3.40.630.30">
    <property type="match status" value="1"/>
</dbReference>
<dbReference type="InterPro" id="IPR016181">
    <property type="entry name" value="Acyl_CoA_acyltransferase"/>
</dbReference>
<reference evidence="4 5" key="1">
    <citation type="journal article" date="2015" name="Genome Announc.">
        <title>Expanding the biotechnology potential of lactobacilli through comparative genomics of 213 strains and associated genera.</title>
        <authorList>
            <person name="Sun Z."/>
            <person name="Harris H.M."/>
            <person name="McCann A."/>
            <person name="Guo C."/>
            <person name="Argimon S."/>
            <person name="Zhang W."/>
            <person name="Yang X."/>
            <person name="Jeffery I.B."/>
            <person name="Cooney J.C."/>
            <person name="Kagawa T.F."/>
            <person name="Liu W."/>
            <person name="Song Y."/>
            <person name="Salvetti E."/>
            <person name="Wrobel A."/>
            <person name="Rasinkangas P."/>
            <person name="Parkhill J."/>
            <person name="Rea M.C."/>
            <person name="O'Sullivan O."/>
            <person name="Ritari J."/>
            <person name="Douillard F.P."/>
            <person name="Paul Ross R."/>
            <person name="Yang R."/>
            <person name="Briner A.E."/>
            <person name="Felis G.E."/>
            <person name="de Vos W.M."/>
            <person name="Barrangou R."/>
            <person name="Klaenhammer T.R."/>
            <person name="Caufield P.W."/>
            <person name="Cui Y."/>
            <person name="Zhang H."/>
            <person name="O'Toole P.W."/>
        </authorList>
    </citation>
    <scope>NUCLEOTIDE SEQUENCE [LARGE SCALE GENOMIC DNA]</scope>
    <source>
        <strain evidence="4 5">DSM 20509</strain>
    </source>
</reference>
<dbReference type="InterPro" id="IPR050832">
    <property type="entry name" value="Bact_Acetyltransf"/>
</dbReference>
<dbReference type="EMBL" id="AYYP01000061">
    <property type="protein sequence ID" value="KRM63481.1"/>
    <property type="molecule type" value="Genomic_DNA"/>
</dbReference>
<dbReference type="SUPFAM" id="SSF55729">
    <property type="entry name" value="Acyl-CoA N-acyltransferases (Nat)"/>
    <property type="match status" value="1"/>
</dbReference>
<dbReference type="PATRIC" id="fig|1423718.3.peg.536"/>
<organism evidence="4 5">
    <name type="scientific">Ligilactobacillus agilis DSM 20509</name>
    <dbReference type="NCBI Taxonomy" id="1423718"/>
    <lineage>
        <taxon>Bacteria</taxon>
        <taxon>Bacillati</taxon>
        <taxon>Bacillota</taxon>
        <taxon>Bacilli</taxon>
        <taxon>Lactobacillales</taxon>
        <taxon>Lactobacillaceae</taxon>
        <taxon>Ligilactobacillus</taxon>
    </lineage>
</organism>
<protein>
    <submittedName>
        <fullName evidence="4">GNAT family acetyltransferase</fullName>
    </submittedName>
</protein>
<dbReference type="CDD" id="cd04301">
    <property type="entry name" value="NAT_SF"/>
    <property type="match status" value="1"/>
</dbReference>
<sequence length="190" mass="21517">MLIRPATSDDAPQIRALFRIILKQMELKKLRNLNQQRLNLALELSFKTKECRLSKGQIIVAEVDGEVAGMAFGYPSQADGDIDELLCHYFPKVGLPAYESLYDNDDSQLTKTEWYLDSLAVKPKFRGLGIATALLKRLPKIAARCGKTKVSLDVDLTNPKAKKLYRKLGFKQTDTLQIGSHRYHHLMRAI</sequence>
<evidence type="ECO:0000256" key="2">
    <source>
        <dbReference type="ARBA" id="ARBA00023315"/>
    </source>
</evidence>
<evidence type="ECO:0000259" key="3">
    <source>
        <dbReference type="PROSITE" id="PS51186"/>
    </source>
</evidence>
<feature type="domain" description="N-acetyltransferase" evidence="3">
    <location>
        <begin position="1"/>
        <end position="190"/>
    </location>
</feature>
<dbReference type="RefSeq" id="WP_056977175.1">
    <property type="nucleotide sequence ID" value="NZ_AYYP01000061.1"/>
</dbReference>
<keyword evidence="1 4" id="KW-0808">Transferase</keyword>
<dbReference type="PROSITE" id="PS51186">
    <property type="entry name" value="GNAT"/>
    <property type="match status" value="1"/>
</dbReference>
<dbReference type="InterPro" id="IPR000182">
    <property type="entry name" value="GNAT_dom"/>
</dbReference>
<evidence type="ECO:0000313" key="5">
    <source>
        <dbReference type="Proteomes" id="UP000051008"/>
    </source>
</evidence>
<dbReference type="AlphaFoldDB" id="A0A0R2AHQ4"/>
<gene>
    <name evidence="4" type="ORF">FC14_GL000517</name>
</gene>
<dbReference type="Pfam" id="PF00583">
    <property type="entry name" value="Acetyltransf_1"/>
    <property type="match status" value="1"/>
</dbReference>